<name>A0A1L7V8A2_FUSPR</name>
<comment type="caution">
    <text evidence="1">The sequence shown here is derived from an EMBL/GenBank/DDBJ whole genome shotgun (WGS) entry which is preliminary data.</text>
</comment>
<gene>
    <name evidence="1" type="ORF">FPRO_00292</name>
</gene>
<organism evidence="1 2">
    <name type="scientific">Fusarium proliferatum (strain ET1)</name>
    <name type="common">Orchid endophyte fungus</name>
    <dbReference type="NCBI Taxonomy" id="1227346"/>
    <lineage>
        <taxon>Eukaryota</taxon>
        <taxon>Fungi</taxon>
        <taxon>Dikarya</taxon>
        <taxon>Ascomycota</taxon>
        <taxon>Pezizomycotina</taxon>
        <taxon>Sordariomycetes</taxon>
        <taxon>Hypocreomycetidae</taxon>
        <taxon>Hypocreales</taxon>
        <taxon>Nectriaceae</taxon>
        <taxon>Fusarium</taxon>
        <taxon>Fusarium fujikuroi species complex</taxon>
    </lineage>
</organism>
<dbReference type="RefSeq" id="XP_031076178.1">
    <property type="nucleotide sequence ID" value="XM_031225553.1"/>
</dbReference>
<keyword evidence="2" id="KW-1185">Reference proteome</keyword>
<evidence type="ECO:0000313" key="1">
    <source>
        <dbReference type="EMBL" id="CZR35585.1"/>
    </source>
</evidence>
<protein>
    <recommendedName>
        <fullName evidence="3">F-box domain-containing protein</fullName>
    </recommendedName>
</protein>
<dbReference type="GeneID" id="42045182"/>
<accession>A0A1L7V8A2</accession>
<dbReference type="VEuPathDB" id="FungiDB:FPRO_00292"/>
<evidence type="ECO:0008006" key="3">
    <source>
        <dbReference type="Google" id="ProtNLM"/>
    </source>
</evidence>
<proteinExistence type="predicted"/>
<reference evidence="2" key="1">
    <citation type="journal article" date="2016" name="Genome Biol. Evol.">
        <title>Comparative 'omics' of the Fusarium fujikuroi species complex highlights differences in genetic potential and metabolite synthesis.</title>
        <authorList>
            <person name="Niehaus E.-M."/>
            <person name="Muensterkoetter M."/>
            <person name="Proctor R.H."/>
            <person name="Brown D.W."/>
            <person name="Sharon A."/>
            <person name="Idan Y."/>
            <person name="Oren-Young L."/>
            <person name="Sieber C.M."/>
            <person name="Novak O."/>
            <person name="Pencik A."/>
            <person name="Tarkowska D."/>
            <person name="Hromadova K."/>
            <person name="Freeman S."/>
            <person name="Maymon M."/>
            <person name="Elazar M."/>
            <person name="Youssef S.A."/>
            <person name="El-Shabrawy E.S.M."/>
            <person name="Shalaby A.B.A."/>
            <person name="Houterman P."/>
            <person name="Brock N.L."/>
            <person name="Burkhardt I."/>
            <person name="Tsavkelova E.A."/>
            <person name="Dickschat J.S."/>
            <person name="Galuszka P."/>
            <person name="Gueldener U."/>
            <person name="Tudzynski B."/>
        </authorList>
    </citation>
    <scope>NUCLEOTIDE SEQUENCE [LARGE SCALE GENOMIC DNA]</scope>
    <source>
        <strain evidence="2">ET1</strain>
    </source>
</reference>
<evidence type="ECO:0000313" key="2">
    <source>
        <dbReference type="Proteomes" id="UP000183971"/>
    </source>
</evidence>
<sequence>MSATRNMTQSRLLRLPPEVLLLMTEDDFLEWEDLCRLRHVCCFFFHSLGKRVLRARDLFFFRNACLHADVDILIECLNKDAIPTGTVWESPHRSAGDYVVDGFRADHGYELSYSVKNTGDAPGHYRPFSADLLFMVWDANDAGRLQAICDVIHFVVDKGMMFPSFLGYSFEAEREPMCRTLIGFIMAIHCPASILKLFLKQLHDQGLTLKSLTNNQVYKGETTETSAFLWEMFRYIFDSLPPMLEEDDGDMARVLLRLEDPNGIADNFGDKVKALIEYNSVDYGEARVLKGIWGGLQKMARKRIEQGFLDFDQDGLWYWRELNMSIAYLAIERTVLTQRPLHSQDPRPIHAFELHHQGWYPPEQLSWMKMFLAERRGRIEASKFEDRSIGDWWTMPLCDWDFFVPPHKFSCKGYREHRATEEVWLRMRDEAPDPIP</sequence>
<dbReference type="EMBL" id="FJOF01000001">
    <property type="protein sequence ID" value="CZR35585.1"/>
    <property type="molecule type" value="Genomic_DNA"/>
</dbReference>
<dbReference type="Proteomes" id="UP000183971">
    <property type="component" value="Unassembled WGS sequence"/>
</dbReference>
<dbReference type="AlphaFoldDB" id="A0A1L7V8A2"/>